<dbReference type="PROSITE" id="PS50948">
    <property type="entry name" value="PAN"/>
    <property type="match status" value="1"/>
</dbReference>
<reference evidence="12" key="1">
    <citation type="submission" date="2025-08" db="UniProtKB">
        <authorList>
            <consortium name="RefSeq"/>
        </authorList>
    </citation>
    <scope>IDENTIFICATION</scope>
</reference>
<dbReference type="InterPro" id="IPR003609">
    <property type="entry name" value="Pan_app"/>
</dbReference>
<evidence type="ECO:0000256" key="4">
    <source>
        <dbReference type="ARBA" id="ARBA00022723"/>
    </source>
</evidence>
<dbReference type="SMART" id="SM00607">
    <property type="entry name" value="FTP"/>
    <property type="match status" value="1"/>
</dbReference>
<evidence type="ECO:0000259" key="9">
    <source>
        <dbReference type="PROSITE" id="PS50022"/>
    </source>
</evidence>
<keyword evidence="7" id="KW-1015">Disulfide bond</keyword>
<dbReference type="SUPFAM" id="SSF49785">
    <property type="entry name" value="Galactose-binding domain-like"/>
    <property type="match status" value="1"/>
</dbReference>
<evidence type="ECO:0000256" key="6">
    <source>
        <dbReference type="ARBA" id="ARBA00022837"/>
    </source>
</evidence>
<feature type="domain" description="F5/8 type C" evidence="9">
    <location>
        <begin position="10"/>
        <end position="164"/>
    </location>
</feature>
<dbReference type="OMA" id="ETLHICE"/>
<protein>
    <submittedName>
        <fullName evidence="12">Fucolectin-like</fullName>
    </submittedName>
</protein>
<evidence type="ECO:0000256" key="5">
    <source>
        <dbReference type="ARBA" id="ARBA00022734"/>
    </source>
</evidence>
<sequence length="250" mass="28452">MSINLTLLAMVGATTGLYNAAVFKPAVQSSLYRTNYAYRAVDGNNDGNYYNGHCQHTNPEYSPWWMVDLLGQFTVEQITLTNREDMFSRRLRNFTIDIFEQDPRQLVDFPNITGQVCYNQSNPLNGGVYNFSCSYPIVGRYVRIILRPGATETLHICEMEVLVGSSCVEQINFKRKVNTKLQSTSLAEMTVRNSLSCLRECMLRRSTDVCTAFNWVKATRSCQLFSVHPYLDIRANLTVALGTHYFSQSN</sequence>
<accession>A0A9W2ZHX2</accession>
<evidence type="ECO:0000313" key="12">
    <source>
        <dbReference type="RefSeq" id="XP_055874568.1"/>
    </source>
</evidence>
<dbReference type="InterPro" id="IPR051941">
    <property type="entry name" value="BG_Antigen-Binding_Lectin"/>
</dbReference>
<dbReference type="InterPro" id="IPR006585">
    <property type="entry name" value="FTP1"/>
</dbReference>
<evidence type="ECO:0000256" key="7">
    <source>
        <dbReference type="ARBA" id="ARBA00023157"/>
    </source>
</evidence>
<feature type="signal peptide" evidence="8">
    <location>
        <begin position="1"/>
        <end position="16"/>
    </location>
</feature>
<dbReference type="PROSITE" id="PS50022">
    <property type="entry name" value="FA58C_3"/>
    <property type="match status" value="1"/>
</dbReference>
<gene>
    <name evidence="12" type="primary">LOC129924381</name>
</gene>
<keyword evidence="8" id="KW-0732">Signal</keyword>
<keyword evidence="11" id="KW-1185">Reference proteome</keyword>
<dbReference type="Proteomes" id="UP001165740">
    <property type="component" value="Chromosome 2"/>
</dbReference>
<comment type="subunit">
    <text evidence="3">Homotrimer.</text>
</comment>
<comment type="similarity">
    <text evidence="2">Belongs to the fucolectin family.</text>
</comment>
<dbReference type="PANTHER" id="PTHR45713">
    <property type="entry name" value="FTP DOMAIN-CONTAINING PROTEIN"/>
    <property type="match status" value="1"/>
</dbReference>
<evidence type="ECO:0000313" key="11">
    <source>
        <dbReference type="Proteomes" id="UP001165740"/>
    </source>
</evidence>
<dbReference type="RefSeq" id="XP_055874568.1">
    <property type="nucleotide sequence ID" value="XM_056018593.1"/>
</dbReference>
<evidence type="ECO:0000256" key="1">
    <source>
        <dbReference type="ARBA" id="ARBA00002219"/>
    </source>
</evidence>
<organism evidence="11 12">
    <name type="scientific">Biomphalaria glabrata</name>
    <name type="common">Bloodfluke planorb</name>
    <name type="synonym">Freshwater snail</name>
    <dbReference type="NCBI Taxonomy" id="6526"/>
    <lineage>
        <taxon>Eukaryota</taxon>
        <taxon>Metazoa</taxon>
        <taxon>Spiralia</taxon>
        <taxon>Lophotrochozoa</taxon>
        <taxon>Mollusca</taxon>
        <taxon>Gastropoda</taxon>
        <taxon>Heterobranchia</taxon>
        <taxon>Euthyneura</taxon>
        <taxon>Panpulmonata</taxon>
        <taxon>Hygrophila</taxon>
        <taxon>Lymnaeoidea</taxon>
        <taxon>Planorbidae</taxon>
        <taxon>Biomphalaria</taxon>
    </lineage>
</organism>
<evidence type="ECO:0000256" key="3">
    <source>
        <dbReference type="ARBA" id="ARBA00011233"/>
    </source>
</evidence>
<dbReference type="Pfam" id="PF22633">
    <property type="entry name" value="F5_F8_type_C_2"/>
    <property type="match status" value="1"/>
</dbReference>
<keyword evidence="6" id="KW-0106">Calcium</keyword>
<dbReference type="GO" id="GO:0042806">
    <property type="term" value="F:fucose binding"/>
    <property type="evidence" value="ECO:0007669"/>
    <property type="project" value="UniProtKB-ARBA"/>
</dbReference>
<dbReference type="InterPro" id="IPR008979">
    <property type="entry name" value="Galactose-bd-like_sf"/>
</dbReference>
<dbReference type="AlphaFoldDB" id="A0A9W2ZHX2"/>
<dbReference type="Pfam" id="PF00024">
    <property type="entry name" value="PAN_1"/>
    <property type="match status" value="1"/>
</dbReference>
<keyword evidence="4" id="KW-0479">Metal-binding</keyword>
<dbReference type="OrthoDB" id="547680at2759"/>
<proteinExistence type="inferred from homology"/>
<evidence type="ECO:0000256" key="8">
    <source>
        <dbReference type="SAM" id="SignalP"/>
    </source>
</evidence>
<dbReference type="Gene3D" id="2.60.120.260">
    <property type="entry name" value="Galactose-binding domain-like"/>
    <property type="match status" value="1"/>
</dbReference>
<name>A0A9W2ZHX2_BIOGL</name>
<comment type="function">
    <text evidence="1">Acts as a defensive agent. Recognizes blood group fucosylated oligosaccharides including A, B, H and Lewis B-type antigens. Does not recognize Lewis A antigen and has low affinity for monovalent haptens.</text>
</comment>
<feature type="chain" id="PRO_5040920293" evidence="8">
    <location>
        <begin position="17"/>
        <end position="250"/>
    </location>
</feature>
<dbReference type="GO" id="GO:0046872">
    <property type="term" value="F:metal ion binding"/>
    <property type="evidence" value="ECO:0007669"/>
    <property type="project" value="UniProtKB-KW"/>
</dbReference>
<dbReference type="InterPro" id="IPR000421">
    <property type="entry name" value="FA58C"/>
</dbReference>
<dbReference type="GO" id="GO:0001868">
    <property type="term" value="P:regulation of complement activation, lectin pathway"/>
    <property type="evidence" value="ECO:0007669"/>
    <property type="project" value="UniProtKB-ARBA"/>
</dbReference>
<feature type="domain" description="Apple" evidence="10">
    <location>
        <begin position="167"/>
        <end position="250"/>
    </location>
</feature>
<dbReference type="SMART" id="SM00473">
    <property type="entry name" value="PAN_AP"/>
    <property type="match status" value="1"/>
</dbReference>
<evidence type="ECO:0000256" key="2">
    <source>
        <dbReference type="ARBA" id="ARBA00010147"/>
    </source>
</evidence>
<dbReference type="PANTHER" id="PTHR45713:SF6">
    <property type="entry name" value="F5_8 TYPE C DOMAIN-CONTAINING PROTEIN"/>
    <property type="match status" value="1"/>
</dbReference>
<evidence type="ECO:0000259" key="10">
    <source>
        <dbReference type="PROSITE" id="PS50948"/>
    </source>
</evidence>
<dbReference type="SUPFAM" id="SSF57414">
    <property type="entry name" value="Hairpin loop containing domain-like"/>
    <property type="match status" value="1"/>
</dbReference>
<dbReference type="GO" id="GO:0010185">
    <property type="term" value="P:regulation of cellular defense response"/>
    <property type="evidence" value="ECO:0007669"/>
    <property type="project" value="UniProtKB-ARBA"/>
</dbReference>
<dbReference type="GeneID" id="129924381"/>
<keyword evidence="5" id="KW-0430">Lectin</keyword>